<dbReference type="InterPro" id="IPR003594">
    <property type="entry name" value="HATPase_dom"/>
</dbReference>
<dbReference type="InterPro" id="IPR015320">
    <property type="entry name" value="TopoVI_B_transducer"/>
</dbReference>
<dbReference type="GO" id="GO:0005524">
    <property type="term" value="F:ATP binding"/>
    <property type="evidence" value="ECO:0007669"/>
    <property type="project" value="UniProtKB-UniRule"/>
</dbReference>
<dbReference type="InterPro" id="IPR040494">
    <property type="entry name" value="Top6b_C"/>
</dbReference>
<dbReference type="RefSeq" id="WP_007258985.1">
    <property type="nucleotide sequence ID" value="NZ_AOHZ01000041.1"/>
</dbReference>
<dbReference type="NCBIfam" id="TIGR01052">
    <property type="entry name" value="top6b"/>
    <property type="match status" value="1"/>
</dbReference>
<feature type="binding site" evidence="7">
    <location>
        <begin position="119"/>
        <end position="126"/>
    </location>
    <ligand>
        <name>ATP</name>
        <dbReference type="ChEBI" id="CHEBI:30616"/>
    </ligand>
</feature>
<evidence type="ECO:0000256" key="9">
    <source>
        <dbReference type="SAM" id="MobiDB-lite"/>
    </source>
</evidence>
<dbReference type="AlphaFoldDB" id="L9XA77"/>
<dbReference type="Pfam" id="PF18000">
    <property type="entry name" value="Top6b_C"/>
    <property type="match status" value="1"/>
</dbReference>
<comment type="caution">
    <text evidence="11">The sequence shown here is derived from an EMBL/GenBank/DDBJ whole genome shotgun (WGS) entry which is preliminary data.</text>
</comment>
<feature type="coiled-coil region" evidence="8">
    <location>
        <begin position="683"/>
        <end position="710"/>
    </location>
</feature>
<dbReference type="PANTHER" id="PTHR48444:SF1">
    <property type="entry name" value="DNA TOPOISOMERASE 6 SUBUNIT B"/>
    <property type="match status" value="1"/>
</dbReference>
<evidence type="ECO:0000259" key="10">
    <source>
        <dbReference type="SMART" id="SM00387"/>
    </source>
</evidence>
<dbReference type="eggNOG" id="arCOG01165">
    <property type="taxonomic scope" value="Archaea"/>
</dbReference>
<dbReference type="GO" id="GO:0006260">
    <property type="term" value="P:DNA replication"/>
    <property type="evidence" value="ECO:0007669"/>
    <property type="project" value="UniProtKB-UniRule"/>
</dbReference>
<feature type="domain" description="Histidine kinase/HSP90-like ATPase" evidence="10">
    <location>
        <begin position="42"/>
        <end position="163"/>
    </location>
</feature>
<dbReference type="SUPFAM" id="SSF55874">
    <property type="entry name" value="ATPase domain of HSP90 chaperone/DNA topoisomerase II/histidine kinase"/>
    <property type="match status" value="1"/>
</dbReference>
<dbReference type="GO" id="GO:0006265">
    <property type="term" value="P:DNA topological change"/>
    <property type="evidence" value="ECO:0007669"/>
    <property type="project" value="UniProtKB-UniRule"/>
</dbReference>
<feature type="binding site" evidence="7">
    <location>
        <begin position="109"/>
        <end position="110"/>
    </location>
    <ligand>
        <name>ATP</name>
        <dbReference type="ChEBI" id="CHEBI:30616"/>
    </ligand>
</feature>
<gene>
    <name evidence="7" type="primary">top6B</name>
    <name evidence="11" type="ORF">C493_08431</name>
</gene>
<keyword evidence="8" id="KW-0175">Coiled coil</keyword>
<dbReference type="InterPro" id="IPR005734">
    <property type="entry name" value="TopoVI_B"/>
</dbReference>
<feature type="binding site" evidence="7">
    <location>
        <position position="673"/>
    </location>
    <ligand>
        <name>ATP</name>
        <dbReference type="ChEBI" id="CHEBI:30616"/>
    </ligand>
</feature>
<dbReference type="PANTHER" id="PTHR48444">
    <property type="entry name" value="DNA TOPOISOMERASE 6 SUBUNIT B"/>
    <property type="match status" value="1"/>
</dbReference>
<keyword evidence="2 7" id="KW-0067">ATP-binding</keyword>
<comment type="function">
    <text evidence="7">Relaxes both positive and negative superturns and exhibits a strong decatenase activity.</text>
</comment>
<dbReference type="InterPro" id="IPR014721">
    <property type="entry name" value="Ribsml_uS5_D2-typ_fold_subgr"/>
</dbReference>
<evidence type="ECO:0000256" key="6">
    <source>
        <dbReference type="ARBA" id="ARBA00063696"/>
    </source>
</evidence>
<comment type="subunit">
    <text evidence="6 7">Homodimer. Heterotetramer of two Top6A and two Top6B chains.</text>
</comment>
<dbReference type="NCBIfam" id="NF003218">
    <property type="entry name" value="PRK04184.1"/>
    <property type="match status" value="2"/>
</dbReference>
<feature type="compositionally biased region" description="Acidic residues" evidence="9">
    <location>
        <begin position="409"/>
        <end position="418"/>
    </location>
</feature>
<dbReference type="Proteomes" id="UP000011602">
    <property type="component" value="Unassembled WGS sequence"/>
</dbReference>
<dbReference type="InterPro" id="IPR020568">
    <property type="entry name" value="Ribosomal_Su5_D2-typ_SF"/>
</dbReference>
<sequence length="847" mass="92900">MTSFQSTLGDEPGIAEELAENQQAISIAEFFEKNKHMLGFDSGARGLVTAVKEAVDNALDAAEEAGILPDIYVEIQEAGDYYRLIVEDNGPGITKESLPKVFGKLLYGSRFHAREQSRGQQGIGISAAVLYSQLTSGKPAKITSRPQGASEAQYFELIVDTDENEPEISVDETTTWDRPHGTRIELEMEANMRARQQLHDYIKHTAVVNPHARLELREPTAHFKFERATDQLPEETEEIRPHPHGVELGTVMKMLTATDSQTVSGFLQEEFTRVGKKTADSIIDEFRDRHYGREMRWRPPSDHENVDLEAAVSAATSNKGADATAAFAAAIAEAVADTDRIAHHELLEAVDTAAEDVEAEHDTTFGDTVRKNAVDAVWLELIDAREDERSESSDGRAGAKRHASHEDGAVEADAADDPAESRLVADLYDLADEATSTRKDDEVIHAFAERLAAKFEDELEGDDDDGDGNVRHRLTHGRLEDHVDRAADLTEEYDDVSFGDTARENVVDAIWSVMATVPDDPPLVRELDGDRDASSELVDGMRATDIMAPPTRCLAPISADLISAGLEKEFEADFYASATRDAEVHGGDPFIVEAGIAYGGDLEAEGGVDVMRFANRVPLVYQRGACATTDVVKSIGWRNYGLDQPGGSGLPKGPAVIMIHVASTNVPFTSESKDAVANVPAIEDEIELAIREAARELKSYLNKRRSMQQRRKKQNVLGKILPEMATKVAEVTGRDEPDIDDAIARIMNNVLVEREVEQNGDGQAVSIVVENNSSTNESLEITDIVTAEPTNLPDDATIVEMDGEWFVKWEPDVSSDEDATLEYEVADDADFDLDVKGVETEKLTVKQ</sequence>
<dbReference type="SMART" id="SM00387">
    <property type="entry name" value="HATPase_c"/>
    <property type="match status" value="1"/>
</dbReference>
<accession>L9XA77</accession>
<dbReference type="SUPFAM" id="SSF54211">
    <property type="entry name" value="Ribosomal protein S5 domain 2-like"/>
    <property type="match status" value="1"/>
</dbReference>
<keyword evidence="4 7" id="KW-0238">DNA-binding</keyword>
<dbReference type="OrthoDB" id="65493at2157"/>
<comment type="catalytic activity">
    <reaction evidence="7">
        <text>ATP-dependent breakage, passage and rejoining of double-stranded DNA.</text>
        <dbReference type="EC" id="5.6.2.2"/>
    </reaction>
</comment>
<evidence type="ECO:0000256" key="2">
    <source>
        <dbReference type="ARBA" id="ARBA00022840"/>
    </source>
</evidence>
<feature type="region of interest" description="Disordered" evidence="9">
    <location>
        <begin position="386"/>
        <end position="418"/>
    </location>
</feature>
<evidence type="ECO:0000256" key="8">
    <source>
        <dbReference type="SAM" id="Coils"/>
    </source>
</evidence>
<name>L9XA77_9EURY</name>
<dbReference type="Gene3D" id="1.10.8.50">
    <property type="match status" value="1"/>
</dbReference>
<feature type="binding site" evidence="7">
    <location>
        <position position="57"/>
    </location>
    <ligand>
        <name>ATP</name>
        <dbReference type="ChEBI" id="CHEBI:30616"/>
    </ligand>
</feature>
<dbReference type="PATRIC" id="fig|1227499.3.peg.1703"/>
<proteinExistence type="inferred from homology"/>
<feature type="binding site" evidence="7">
    <location>
        <position position="88"/>
    </location>
    <ligand>
        <name>ATP</name>
        <dbReference type="ChEBI" id="CHEBI:30616"/>
    </ligand>
</feature>
<keyword evidence="3 7" id="KW-0799">Topoisomerase</keyword>
<dbReference type="EMBL" id="AOHZ01000041">
    <property type="protein sequence ID" value="ELY57498.1"/>
    <property type="molecule type" value="Genomic_DNA"/>
</dbReference>
<dbReference type="GO" id="GO:0003918">
    <property type="term" value="F:DNA topoisomerase type II (double strand cut, ATP-hydrolyzing) activity"/>
    <property type="evidence" value="ECO:0007669"/>
    <property type="project" value="UniProtKB-UniRule"/>
</dbReference>
<dbReference type="InterPro" id="IPR036890">
    <property type="entry name" value="HATPase_C_sf"/>
</dbReference>
<dbReference type="CDD" id="cd00823">
    <property type="entry name" value="TopoIIB_Trans"/>
    <property type="match status" value="1"/>
</dbReference>
<dbReference type="STRING" id="1227499.C493_08431"/>
<evidence type="ECO:0000313" key="11">
    <source>
        <dbReference type="EMBL" id="ELY57498.1"/>
    </source>
</evidence>
<evidence type="ECO:0000256" key="5">
    <source>
        <dbReference type="ARBA" id="ARBA00023235"/>
    </source>
</evidence>
<evidence type="ECO:0000313" key="12">
    <source>
        <dbReference type="Proteomes" id="UP000011602"/>
    </source>
</evidence>
<evidence type="ECO:0000256" key="7">
    <source>
        <dbReference type="HAMAP-Rule" id="MF_00322"/>
    </source>
</evidence>
<keyword evidence="1 7" id="KW-0547">Nucleotide-binding</keyword>
<dbReference type="NCBIfam" id="NF011439">
    <property type="entry name" value="PRK14868.1"/>
    <property type="match status" value="1"/>
</dbReference>
<dbReference type="FunFam" id="3.30.565.10:FF:000062">
    <property type="entry name" value="Type 2 DNA topoisomerase 6 subunit B"/>
    <property type="match status" value="1"/>
</dbReference>
<dbReference type="Gene3D" id="2.60.40.2960">
    <property type="match status" value="1"/>
</dbReference>
<evidence type="ECO:0000256" key="1">
    <source>
        <dbReference type="ARBA" id="ARBA00022741"/>
    </source>
</evidence>
<dbReference type="Pfam" id="PF02518">
    <property type="entry name" value="HATPase_c"/>
    <property type="match status" value="1"/>
</dbReference>
<organism evidence="11 12">
    <name type="scientific">Natronolimnohabitans innermongolicus JCM 12255</name>
    <dbReference type="NCBI Taxonomy" id="1227499"/>
    <lineage>
        <taxon>Archaea</taxon>
        <taxon>Methanobacteriati</taxon>
        <taxon>Methanobacteriota</taxon>
        <taxon>Stenosarchaea group</taxon>
        <taxon>Halobacteria</taxon>
        <taxon>Halobacteriales</taxon>
        <taxon>Natrialbaceae</taxon>
        <taxon>Natronolimnohabitans</taxon>
    </lineage>
</organism>
<evidence type="ECO:0000256" key="3">
    <source>
        <dbReference type="ARBA" id="ARBA00023029"/>
    </source>
</evidence>
<keyword evidence="12" id="KW-1185">Reference proteome</keyword>
<dbReference type="EC" id="5.6.2.2" evidence="7"/>
<dbReference type="Gene3D" id="3.30.230.10">
    <property type="match status" value="1"/>
</dbReference>
<dbReference type="HAMAP" id="MF_00322">
    <property type="entry name" value="Top6B"/>
    <property type="match status" value="1"/>
</dbReference>
<comment type="similarity">
    <text evidence="7">Belongs to the TOP6B family.</text>
</comment>
<dbReference type="GO" id="GO:0003677">
    <property type="term" value="F:DNA binding"/>
    <property type="evidence" value="ECO:0007669"/>
    <property type="project" value="UniProtKB-UniRule"/>
</dbReference>
<dbReference type="Gene3D" id="3.30.565.10">
    <property type="entry name" value="Histidine kinase-like ATPase, C-terminal domain"/>
    <property type="match status" value="1"/>
</dbReference>
<dbReference type="Gene3D" id="6.10.20.80">
    <property type="match status" value="1"/>
</dbReference>
<keyword evidence="5 7" id="KW-0413">Isomerase</keyword>
<protein>
    <recommendedName>
        <fullName evidence="7">Type 2 DNA topoisomerase 6 subunit B</fullName>
        <ecNumber evidence="7">5.6.2.2</ecNumber>
    </recommendedName>
    <alternativeName>
        <fullName evidence="7">Type II DNA topoisomerase VI subunit B</fullName>
        <shortName evidence="7">TopoVI-B</shortName>
    </alternativeName>
</protein>
<evidence type="ECO:0000256" key="4">
    <source>
        <dbReference type="ARBA" id="ARBA00023125"/>
    </source>
</evidence>
<reference evidence="11 12" key="1">
    <citation type="journal article" date="2014" name="PLoS Genet.">
        <title>Phylogenetically driven sequencing of extremely halophilic archaea reveals strategies for static and dynamic osmo-response.</title>
        <authorList>
            <person name="Becker E.A."/>
            <person name="Seitzer P.M."/>
            <person name="Tritt A."/>
            <person name="Larsen D."/>
            <person name="Krusor M."/>
            <person name="Yao A.I."/>
            <person name="Wu D."/>
            <person name="Madern D."/>
            <person name="Eisen J.A."/>
            <person name="Darling A.E."/>
            <person name="Facciotti M.T."/>
        </authorList>
    </citation>
    <scope>NUCLEOTIDE SEQUENCE [LARGE SCALE GENOMIC DNA]</scope>
    <source>
        <strain evidence="11 12">JCM 12255</strain>
    </source>
</reference>
<dbReference type="Pfam" id="PF09239">
    <property type="entry name" value="Topo-VIb_trans"/>
    <property type="match status" value="1"/>
</dbReference>